<dbReference type="InterPro" id="IPR011333">
    <property type="entry name" value="SKP1/BTB/POZ_sf"/>
</dbReference>
<keyword evidence="3" id="KW-1185">Reference proteome</keyword>
<accession>A0AAV4WXF3</accession>
<dbReference type="SMART" id="SM00225">
    <property type="entry name" value="BTB"/>
    <property type="match status" value="1"/>
</dbReference>
<dbReference type="AlphaFoldDB" id="A0AAV4WXF3"/>
<dbReference type="PANTHER" id="PTHR24413">
    <property type="entry name" value="SPECKLE-TYPE POZ PROTEIN"/>
    <property type="match status" value="1"/>
</dbReference>
<dbReference type="InterPro" id="IPR000210">
    <property type="entry name" value="BTB/POZ_dom"/>
</dbReference>
<comment type="caution">
    <text evidence="2">The sequence shown here is derived from an EMBL/GenBank/DDBJ whole genome shotgun (WGS) entry which is preliminary data.</text>
</comment>
<protein>
    <submittedName>
        <fullName evidence="2">Speckle-type POZ protein</fullName>
    </submittedName>
</protein>
<dbReference type="CDD" id="cd14733">
    <property type="entry name" value="BACK"/>
    <property type="match status" value="1"/>
</dbReference>
<feature type="domain" description="BTB" evidence="1">
    <location>
        <begin position="86"/>
        <end position="150"/>
    </location>
</feature>
<dbReference type="PROSITE" id="PS50097">
    <property type="entry name" value="BTB"/>
    <property type="match status" value="1"/>
</dbReference>
<dbReference type="Proteomes" id="UP001054945">
    <property type="component" value="Unassembled WGS sequence"/>
</dbReference>
<dbReference type="Pfam" id="PF00651">
    <property type="entry name" value="BTB"/>
    <property type="match status" value="1"/>
</dbReference>
<dbReference type="CDD" id="cd18186">
    <property type="entry name" value="BTB_POZ_ZBTB_KLHL-like"/>
    <property type="match status" value="1"/>
</dbReference>
<name>A0AAV4WXF3_CAEEX</name>
<dbReference type="EMBL" id="BPLR01016894">
    <property type="protein sequence ID" value="GIY87146.1"/>
    <property type="molecule type" value="Genomic_DNA"/>
</dbReference>
<evidence type="ECO:0000313" key="2">
    <source>
        <dbReference type="EMBL" id="GIY87146.1"/>
    </source>
</evidence>
<organism evidence="2 3">
    <name type="scientific">Caerostris extrusa</name>
    <name type="common">Bark spider</name>
    <name type="synonym">Caerostris bankana</name>
    <dbReference type="NCBI Taxonomy" id="172846"/>
    <lineage>
        <taxon>Eukaryota</taxon>
        <taxon>Metazoa</taxon>
        <taxon>Ecdysozoa</taxon>
        <taxon>Arthropoda</taxon>
        <taxon>Chelicerata</taxon>
        <taxon>Arachnida</taxon>
        <taxon>Araneae</taxon>
        <taxon>Araneomorphae</taxon>
        <taxon>Entelegynae</taxon>
        <taxon>Araneoidea</taxon>
        <taxon>Araneidae</taxon>
        <taxon>Caerostris</taxon>
    </lineage>
</organism>
<dbReference type="SUPFAM" id="SSF54695">
    <property type="entry name" value="POZ domain"/>
    <property type="match status" value="1"/>
</dbReference>
<evidence type="ECO:0000259" key="1">
    <source>
        <dbReference type="PROSITE" id="PS50097"/>
    </source>
</evidence>
<sequence length="228" mass="25945">MPSLTNLSKLMANRALYLPNDILLLRCHYATRYTSEILYDSQIPSSGKEDMKLCGGQEFKSFENVTNSPMTLINDLAGLYEEGILCDVNLKAGGVTFSAHKNVLSARSQEFREMFTYDAKDNAIKDIELPDLYPDTVSKMLKFIYTGTVEDLHECNAVNLYFAADKYKLLSLKSKCSEFLKATLSLSNIVDALELAERYPDDDLKSFVLNYVLNHDEEFVQSNYWESF</sequence>
<gene>
    <name evidence="2" type="primary">spop_122</name>
    <name evidence="2" type="ORF">CEXT_14521</name>
</gene>
<dbReference type="Gene3D" id="3.30.710.10">
    <property type="entry name" value="Potassium Channel Kv1.1, Chain A"/>
    <property type="match status" value="1"/>
</dbReference>
<proteinExistence type="predicted"/>
<evidence type="ECO:0000313" key="3">
    <source>
        <dbReference type="Proteomes" id="UP001054945"/>
    </source>
</evidence>
<reference evidence="2 3" key="1">
    <citation type="submission" date="2021-06" db="EMBL/GenBank/DDBJ databases">
        <title>Caerostris extrusa draft genome.</title>
        <authorList>
            <person name="Kono N."/>
            <person name="Arakawa K."/>
        </authorList>
    </citation>
    <scope>NUCLEOTIDE SEQUENCE [LARGE SCALE GENOMIC DNA]</scope>
</reference>